<evidence type="ECO:0000256" key="7">
    <source>
        <dbReference type="SAM" id="Phobius"/>
    </source>
</evidence>
<keyword evidence="2 7" id="KW-0812">Transmembrane</keyword>
<evidence type="ECO:0000256" key="4">
    <source>
        <dbReference type="ARBA" id="ARBA00023136"/>
    </source>
</evidence>
<evidence type="ECO:0000256" key="1">
    <source>
        <dbReference type="ARBA" id="ARBA00004167"/>
    </source>
</evidence>
<feature type="transmembrane region" description="Helical" evidence="7">
    <location>
        <begin position="21"/>
        <end position="45"/>
    </location>
</feature>
<dbReference type="EMBL" id="JARAOO010000003">
    <property type="protein sequence ID" value="KAJ7977285.1"/>
    <property type="molecule type" value="Genomic_DNA"/>
</dbReference>
<feature type="region of interest" description="Disordered" evidence="6">
    <location>
        <begin position="365"/>
        <end position="384"/>
    </location>
</feature>
<keyword evidence="10" id="KW-1185">Reference proteome</keyword>
<dbReference type="Pfam" id="PF04576">
    <property type="entry name" value="Zein-binding"/>
    <property type="match status" value="1"/>
</dbReference>
<evidence type="ECO:0000256" key="5">
    <source>
        <dbReference type="SAM" id="Coils"/>
    </source>
</evidence>
<dbReference type="GO" id="GO:0016020">
    <property type="term" value="C:membrane"/>
    <property type="evidence" value="ECO:0007669"/>
    <property type="project" value="UniProtKB-SubCell"/>
</dbReference>
<dbReference type="PANTHER" id="PTHR31448:SF39">
    <property type="entry name" value="MYOSIN-BINDING PROTEIN 4-RELATED"/>
    <property type="match status" value="1"/>
</dbReference>
<dbReference type="Proteomes" id="UP001163823">
    <property type="component" value="Chromosome 3"/>
</dbReference>
<proteinExistence type="predicted"/>
<reference evidence="9" key="1">
    <citation type="journal article" date="2023" name="Science">
        <title>Elucidation of the pathway for biosynthesis of saponin adjuvants from the soapbark tree.</title>
        <authorList>
            <person name="Reed J."/>
            <person name="Orme A."/>
            <person name="El-Demerdash A."/>
            <person name="Owen C."/>
            <person name="Martin L.B.B."/>
            <person name="Misra R.C."/>
            <person name="Kikuchi S."/>
            <person name="Rejzek M."/>
            <person name="Martin A.C."/>
            <person name="Harkess A."/>
            <person name="Leebens-Mack J."/>
            <person name="Louveau T."/>
            <person name="Stephenson M.J."/>
            <person name="Osbourn A."/>
        </authorList>
    </citation>
    <scope>NUCLEOTIDE SEQUENCE</scope>
    <source>
        <strain evidence="9">S10</strain>
    </source>
</reference>
<feature type="coiled-coil region" evidence="5">
    <location>
        <begin position="835"/>
        <end position="869"/>
    </location>
</feature>
<accession>A0AAD7Q9P8</accession>
<keyword evidence="4 7" id="KW-0472">Membrane</keyword>
<feature type="coiled-coil region" evidence="5">
    <location>
        <begin position="576"/>
        <end position="660"/>
    </location>
</feature>
<protein>
    <submittedName>
        <fullName evidence="9">Myosin-binding protein 1-like</fullName>
    </submittedName>
</protein>
<dbReference type="InterPro" id="IPR039306">
    <property type="entry name" value="MYOB"/>
</dbReference>
<gene>
    <name evidence="9" type="ORF">O6P43_006936</name>
</gene>
<evidence type="ECO:0000313" key="10">
    <source>
        <dbReference type="Proteomes" id="UP001163823"/>
    </source>
</evidence>
<evidence type="ECO:0000256" key="3">
    <source>
        <dbReference type="ARBA" id="ARBA00022989"/>
    </source>
</evidence>
<feature type="domain" description="GTD-binding" evidence="8">
    <location>
        <begin position="560"/>
        <end position="658"/>
    </location>
</feature>
<keyword evidence="5" id="KW-0175">Coiled coil</keyword>
<comment type="caution">
    <text evidence="9">The sequence shown here is derived from an EMBL/GenBank/DDBJ whole genome shotgun (WGS) entry which is preliminary data.</text>
</comment>
<dbReference type="PROSITE" id="PS51257">
    <property type="entry name" value="PROKAR_LIPOPROTEIN"/>
    <property type="match status" value="1"/>
</dbReference>
<keyword evidence="3 7" id="KW-1133">Transmembrane helix</keyword>
<evidence type="ECO:0000313" key="9">
    <source>
        <dbReference type="EMBL" id="KAJ7977285.1"/>
    </source>
</evidence>
<dbReference type="GO" id="GO:0080115">
    <property type="term" value="F:myosin XI tail binding"/>
    <property type="evidence" value="ECO:0007669"/>
    <property type="project" value="UniProtKB-ARBA"/>
</dbReference>
<evidence type="ECO:0000256" key="2">
    <source>
        <dbReference type="ARBA" id="ARBA00022692"/>
    </source>
</evidence>
<sequence length="902" mass="100557">MAAKGTSSVKVQRNIQGFANVLTSAACEWFLIFLLLIDGVLSYLLTKFASYCELQAPCVLCSRLDHVLGNEKPEYYWSLLCSNHRSEISSLVSCHIHSKLADGHWMCEDCLLSFTKQIKPKPESHRFLVSKLGMILGGSLLNGDIISGSMGSRMCNCCGKPWKLRQNGQRLIQLKLSGTRIMKPNIPLPRLPSRSRLNRRESLKKIRDRISGSATSRRIGKGSHDPLSHVGYSELKINSDSESEFPFSDDEDVGSLICPNVERKEDQVVQCASVISPTNMFNDPDPAKSKNSFSNSRPSLLEPCVQPDVSKPHGLKFLASDVFVDYGLGEIDWQQVNQNSDPYTVHELISLDEVLPSSNVVEVSYGESRKSKNESSYSPNSIPAGESECITIDATLPFHGASPEKPMDVTQVSDVEHASINKHEEDSKNISTLSGESIETVHVVNDSALTNPSQDHSANVREFVVTGEERETSDFVAGQLTMEEGHRLNEGLKLLPLHNSSPQRINTSSTITIKHGRGDEKQLNNVSSSNEIQVLQKSVSVDSGLESLDGGNFSEIEGEPIVDRSKRQVEYYSKCMKELYKELEEERNASAIAANEAMAMITRLQEEKAALHMEALQYLRMMEEQAEYDVEALEKANDLLAEKEKEIQDLQGELEFYRSNFTDESMVENIPVESCSLKGENVTVQSVSVPCISNSINVSSYLKVTETSSGNDEADVAESSFLQCEDEKLYIFQCLKSLEKKLDQISQKGTSLNMTKFGHCEKLADDNHSRQEFCKGEGIVLNGQIEDDNLHMQKDFHISNGSPTAENGSVASDSDDRVITKENGHVIYGGQKNSIQQKEFDLVVLDNEISDLNDRLEALEADHDFLEHAVNSLLRGNDGLQFVREIARHLQELRNFGIRLRW</sequence>
<dbReference type="AlphaFoldDB" id="A0AAD7Q9P8"/>
<dbReference type="InterPro" id="IPR007656">
    <property type="entry name" value="GTD-bd"/>
</dbReference>
<evidence type="ECO:0000259" key="8">
    <source>
        <dbReference type="PROSITE" id="PS51775"/>
    </source>
</evidence>
<comment type="subcellular location">
    <subcellularLocation>
        <location evidence="1">Membrane</location>
        <topology evidence="1">Single-pass membrane protein</topology>
    </subcellularLocation>
</comment>
<dbReference type="PANTHER" id="PTHR31448">
    <property type="entry name" value="MYOSIN-BINDING PROTEIN 2"/>
    <property type="match status" value="1"/>
</dbReference>
<dbReference type="PROSITE" id="PS51775">
    <property type="entry name" value="GTD_BINDING"/>
    <property type="match status" value="1"/>
</dbReference>
<evidence type="ECO:0000256" key="6">
    <source>
        <dbReference type="SAM" id="MobiDB-lite"/>
    </source>
</evidence>
<name>A0AAD7Q9P8_QUISA</name>
<organism evidence="9 10">
    <name type="scientific">Quillaja saponaria</name>
    <name type="common">Soap bark tree</name>
    <dbReference type="NCBI Taxonomy" id="32244"/>
    <lineage>
        <taxon>Eukaryota</taxon>
        <taxon>Viridiplantae</taxon>
        <taxon>Streptophyta</taxon>
        <taxon>Embryophyta</taxon>
        <taxon>Tracheophyta</taxon>
        <taxon>Spermatophyta</taxon>
        <taxon>Magnoliopsida</taxon>
        <taxon>eudicotyledons</taxon>
        <taxon>Gunneridae</taxon>
        <taxon>Pentapetalae</taxon>
        <taxon>rosids</taxon>
        <taxon>fabids</taxon>
        <taxon>Fabales</taxon>
        <taxon>Quillajaceae</taxon>
        <taxon>Quillaja</taxon>
    </lineage>
</organism>